<dbReference type="EMBL" id="ACFY01000170">
    <property type="protein sequence ID" value="EEG91840.1"/>
    <property type="molecule type" value="Genomic_DNA"/>
</dbReference>
<name>C0FZX0_9FIRM</name>
<dbReference type="AlphaFoldDB" id="C0FZX0"/>
<protein>
    <submittedName>
        <fullName evidence="1">Uncharacterized protein</fullName>
    </submittedName>
</protein>
<comment type="caution">
    <text evidence="1">The sequence shown here is derived from an EMBL/GenBank/DDBJ whole genome shotgun (WGS) entry which is preliminary data.</text>
</comment>
<gene>
    <name evidence="1" type="ORF">ROSEINA2194_04318</name>
</gene>
<reference evidence="1 2" key="1">
    <citation type="submission" date="2009-02" db="EMBL/GenBank/DDBJ databases">
        <authorList>
            <person name="Fulton L."/>
            <person name="Clifton S."/>
            <person name="Fulton B."/>
            <person name="Xu J."/>
            <person name="Minx P."/>
            <person name="Pepin K.H."/>
            <person name="Johnson M."/>
            <person name="Bhonagiri V."/>
            <person name="Nash W.E."/>
            <person name="Mardis E.R."/>
            <person name="Wilson R.K."/>
        </authorList>
    </citation>
    <scope>NUCLEOTIDE SEQUENCE [LARGE SCALE GENOMIC DNA]</scope>
    <source>
        <strain evidence="1 2">DSM 16841</strain>
    </source>
</reference>
<organism evidence="1 2">
    <name type="scientific">Roseburia inulinivorans DSM 16841</name>
    <dbReference type="NCBI Taxonomy" id="622312"/>
    <lineage>
        <taxon>Bacteria</taxon>
        <taxon>Bacillati</taxon>
        <taxon>Bacillota</taxon>
        <taxon>Clostridia</taxon>
        <taxon>Lachnospirales</taxon>
        <taxon>Lachnospiraceae</taxon>
        <taxon>Roseburia</taxon>
    </lineage>
</organism>
<accession>C0FZX0</accession>
<sequence length="39" mass="4789">MKQSFIFYNKKTPIFKCAFADSDDKIMKSCCMYFFQRLY</sequence>
<dbReference type="Proteomes" id="UP000003561">
    <property type="component" value="Unassembled WGS sequence"/>
</dbReference>
<evidence type="ECO:0000313" key="1">
    <source>
        <dbReference type="EMBL" id="EEG91840.1"/>
    </source>
</evidence>
<reference evidence="1 2" key="2">
    <citation type="submission" date="2009-03" db="EMBL/GenBank/DDBJ databases">
        <title>Draft genome sequence of Roseburia inulinivorans (DSM 16841).</title>
        <authorList>
            <person name="Sudarsanam P."/>
            <person name="Ley R."/>
            <person name="Guruge J."/>
            <person name="Turnbaugh P.J."/>
            <person name="Mahowald M."/>
            <person name="Liep D."/>
            <person name="Gordon J."/>
        </authorList>
    </citation>
    <scope>NUCLEOTIDE SEQUENCE [LARGE SCALE GENOMIC DNA]</scope>
    <source>
        <strain evidence="1 2">DSM 16841</strain>
    </source>
</reference>
<evidence type="ECO:0000313" key="2">
    <source>
        <dbReference type="Proteomes" id="UP000003561"/>
    </source>
</evidence>
<proteinExistence type="predicted"/>